<accession>A0A9N9CF54</accession>
<evidence type="ECO:0000256" key="4">
    <source>
        <dbReference type="ARBA" id="ARBA00011738"/>
    </source>
</evidence>
<dbReference type="SUPFAM" id="SSF53271">
    <property type="entry name" value="PRTase-like"/>
    <property type="match status" value="1"/>
</dbReference>
<evidence type="ECO:0000256" key="6">
    <source>
        <dbReference type="ARBA" id="ARBA00022676"/>
    </source>
</evidence>
<dbReference type="OrthoDB" id="5553476at2759"/>
<dbReference type="InterPro" id="IPR023031">
    <property type="entry name" value="OPRT"/>
</dbReference>
<dbReference type="InterPro" id="IPR004467">
    <property type="entry name" value="Or_phspho_trans_dom"/>
</dbReference>
<comment type="similarity">
    <text evidence="3">Belongs to the purine/pyrimidine phosphoribosyltransferase family. PyrE subfamily.</text>
</comment>
<evidence type="ECO:0000259" key="9">
    <source>
        <dbReference type="Pfam" id="PF00156"/>
    </source>
</evidence>
<dbReference type="CDD" id="cd06223">
    <property type="entry name" value="PRTases_typeI"/>
    <property type="match status" value="1"/>
</dbReference>
<dbReference type="GO" id="GO:0046132">
    <property type="term" value="P:pyrimidine ribonucleoside biosynthetic process"/>
    <property type="evidence" value="ECO:0007669"/>
    <property type="project" value="TreeGrafter"/>
</dbReference>
<keyword evidence="7" id="KW-0808">Transferase</keyword>
<dbReference type="InterPro" id="IPR029057">
    <property type="entry name" value="PRTase-like"/>
</dbReference>
<dbReference type="EC" id="2.4.2.10" evidence="5"/>
<protein>
    <recommendedName>
        <fullName evidence="5">orotate phosphoribosyltransferase</fullName>
        <ecNumber evidence="5">2.4.2.10</ecNumber>
    </recommendedName>
</protein>
<dbReference type="HAMAP" id="MF_01208">
    <property type="entry name" value="PyrE"/>
    <property type="match status" value="1"/>
</dbReference>
<dbReference type="GO" id="GO:0006207">
    <property type="term" value="P:'de novo' pyrimidine nucleobase biosynthetic process"/>
    <property type="evidence" value="ECO:0007669"/>
    <property type="project" value="TreeGrafter"/>
</dbReference>
<dbReference type="AlphaFoldDB" id="A0A9N9CF54"/>
<dbReference type="PANTHER" id="PTHR46683:SF1">
    <property type="entry name" value="OROTATE PHOSPHORIBOSYLTRANSFERASE 1-RELATED"/>
    <property type="match status" value="1"/>
</dbReference>
<evidence type="ECO:0000256" key="5">
    <source>
        <dbReference type="ARBA" id="ARBA00011971"/>
    </source>
</evidence>
<reference evidence="10" key="1">
    <citation type="submission" date="2021-06" db="EMBL/GenBank/DDBJ databases">
        <authorList>
            <person name="Kallberg Y."/>
            <person name="Tangrot J."/>
            <person name="Rosling A."/>
        </authorList>
    </citation>
    <scope>NUCLEOTIDE SEQUENCE</scope>
    <source>
        <strain evidence="10">FL130A</strain>
    </source>
</reference>
<comment type="pathway">
    <text evidence="2">Pyrimidine metabolism; UMP biosynthesis via de novo pathway; UMP from orotate: step 1/2.</text>
</comment>
<keyword evidence="8" id="KW-0665">Pyrimidine biosynthesis</keyword>
<evidence type="ECO:0000256" key="8">
    <source>
        <dbReference type="ARBA" id="ARBA00022975"/>
    </source>
</evidence>
<sequence>MPLKTYQEEFITFAIKQNALRFGSFTLKSGRVSPFFFNAGQFHTGRSLSFLSQCYAETLEDTAIFSSSAESNTTVARIPLVSSTATALYERYRKEIPYSFNRKEKKDHGEGGNIVGAPLTTGSRVIIIDDVITAGTAIRESLEIIKSHDAVAVGIIVALDRQERGTGEKSAIQELEQDYGIPVKSIINLEQIIEYLTEEGGYHEHLQKLKEYRKIYGI</sequence>
<organism evidence="10 11">
    <name type="scientific">Ambispora leptoticha</name>
    <dbReference type="NCBI Taxonomy" id="144679"/>
    <lineage>
        <taxon>Eukaryota</taxon>
        <taxon>Fungi</taxon>
        <taxon>Fungi incertae sedis</taxon>
        <taxon>Mucoromycota</taxon>
        <taxon>Glomeromycotina</taxon>
        <taxon>Glomeromycetes</taxon>
        <taxon>Archaeosporales</taxon>
        <taxon>Ambisporaceae</taxon>
        <taxon>Ambispora</taxon>
    </lineage>
</organism>
<dbReference type="EMBL" id="CAJVPS010004124">
    <property type="protein sequence ID" value="CAG8599578.1"/>
    <property type="molecule type" value="Genomic_DNA"/>
</dbReference>
<evidence type="ECO:0000256" key="1">
    <source>
        <dbReference type="ARBA" id="ARBA00003769"/>
    </source>
</evidence>
<evidence type="ECO:0000313" key="10">
    <source>
        <dbReference type="EMBL" id="CAG8599578.1"/>
    </source>
</evidence>
<evidence type="ECO:0000313" key="11">
    <source>
        <dbReference type="Proteomes" id="UP000789508"/>
    </source>
</evidence>
<keyword evidence="11" id="KW-1185">Reference proteome</keyword>
<dbReference type="InterPro" id="IPR000836">
    <property type="entry name" value="PRTase_dom"/>
</dbReference>
<dbReference type="GO" id="GO:0005737">
    <property type="term" value="C:cytoplasm"/>
    <property type="evidence" value="ECO:0007669"/>
    <property type="project" value="TreeGrafter"/>
</dbReference>
<evidence type="ECO:0000256" key="3">
    <source>
        <dbReference type="ARBA" id="ARBA00006340"/>
    </source>
</evidence>
<dbReference type="Pfam" id="PF00156">
    <property type="entry name" value="Pribosyltran"/>
    <property type="match status" value="1"/>
</dbReference>
<comment type="subunit">
    <text evidence="4">Homodimer.</text>
</comment>
<dbReference type="GO" id="GO:0006221">
    <property type="term" value="P:pyrimidine nucleotide biosynthetic process"/>
    <property type="evidence" value="ECO:0007669"/>
    <property type="project" value="UniProtKB-KW"/>
</dbReference>
<name>A0A9N9CF54_9GLOM</name>
<dbReference type="GO" id="GO:0004588">
    <property type="term" value="F:orotate phosphoribosyltransferase activity"/>
    <property type="evidence" value="ECO:0007669"/>
    <property type="project" value="UniProtKB-EC"/>
</dbReference>
<dbReference type="NCBIfam" id="TIGR00336">
    <property type="entry name" value="pyrE"/>
    <property type="match status" value="1"/>
</dbReference>
<comment type="function">
    <text evidence="1">Catalyzes the transfer of a ribosyl phosphate group from 5-phosphoribose 1-diphosphate to orotate, leading to the formation of orotidine monophosphate (OMP).</text>
</comment>
<keyword evidence="6" id="KW-0328">Glycosyltransferase</keyword>
<gene>
    <name evidence="10" type="ORF">ALEPTO_LOCUS8079</name>
</gene>
<dbReference type="FunFam" id="3.40.50.2020:FF:000008">
    <property type="entry name" value="Orotate phosphoribosyltransferase"/>
    <property type="match status" value="1"/>
</dbReference>
<dbReference type="PANTHER" id="PTHR46683">
    <property type="entry name" value="OROTATE PHOSPHORIBOSYLTRANSFERASE 1-RELATED"/>
    <property type="match status" value="1"/>
</dbReference>
<evidence type="ECO:0000256" key="2">
    <source>
        <dbReference type="ARBA" id="ARBA00004889"/>
    </source>
</evidence>
<proteinExistence type="inferred from homology"/>
<evidence type="ECO:0000256" key="7">
    <source>
        <dbReference type="ARBA" id="ARBA00022679"/>
    </source>
</evidence>
<dbReference type="Gene3D" id="3.40.50.2020">
    <property type="match status" value="1"/>
</dbReference>
<comment type="caution">
    <text evidence="10">The sequence shown here is derived from an EMBL/GenBank/DDBJ whole genome shotgun (WGS) entry which is preliminary data.</text>
</comment>
<dbReference type="Proteomes" id="UP000789508">
    <property type="component" value="Unassembled WGS sequence"/>
</dbReference>
<feature type="domain" description="Phosphoribosyltransferase" evidence="9">
    <location>
        <begin position="79"/>
        <end position="164"/>
    </location>
</feature>